<dbReference type="RefSeq" id="WP_111530615.1">
    <property type="nucleotide sequence ID" value="NZ_JBHRSG010000003.1"/>
</dbReference>
<feature type="transmembrane region" description="Helical" evidence="1">
    <location>
        <begin position="48"/>
        <end position="64"/>
    </location>
</feature>
<dbReference type="OrthoDB" id="287782at2"/>
<protein>
    <recommendedName>
        <fullName evidence="4">DUF4345 domain-containing protein</fullName>
    </recommendedName>
</protein>
<proteinExistence type="predicted"/>
<evidence type="ECO:0000313" key="3">
    <source>
        <dbReference type="Proteomes" id="UP000249254"/>
    </source>
</evidence>
<organism evidence="2 3">
    <name type="scientific">Phenylobacterium soli</name>
    <dbReference type="NCBI Taxonomy" id="2170551"/>
    <lineage>
        <taxon>Bacteria</taxon>
        <taxon>Pseudomonadati</taxon>
        <taxon>Pseudomonadota</taxon>
        <taxon>Alphaproteobacteria</taxon>
        <taxon>Caulobacterales</taxon>
        <taxon>Caulobacteraceae</taxon>
        <taxon>Phenylobacterium</taxon>
    </lineage>
</organism>
<keyword evidence="1" id="KW-0472">Membrane</keyword>
<evidence type="ECO:0000256" key="1">
    <source>
        <dbReference type="SAM" id="Phobius"/>
    </source>
</evidence>
<sequence length="137" mass="14359">MVRILAWLQTAILGGNGLVMLSAGLWWYGVVPGVTATGPYNPHFVRDIGAAYLVCGLAHAGFALKPRLGWSALAAAAGFLTLHAAIHVFDAVCGTRPFADLARDFAGVFLPAFIALGLTVWGAPHSQPEVRHAQGLA</sequence>
<name>A0A328A996_9CAUL</name>
<feature type="transmembrane region" description="Helical" evidence="1">
    <location>
        <begin position="71"/>
        <end position="89"/>
    </location>
</feature>
<evidence type="ECO:0000313" key="2">
    <source>
        <dbReference type="EMBL" id="RAK51180.1"/>
    </source>
</evidence>
<gene>
    <name evidence="2" type="ORF">DJ017_19675</name>
</gene>
<keyword evidence="1" id="KW-0812">Transmembrane</keyword>
<keyword evidence="1" id="KW-1133">Transmembrane helix</keyword>
<accession>A0A328A996</accession>
<reference evidence="3" key="1">
    <citation type="submission" date="2018-05" db="EMBL/GenBank/DDBJ databases">
        <authorList>
            <person name="Li X."/>
        </authorList>
    </citation>
    <scope>NUCLEOTIDE SEQUENCE [LARGE SCALE GENOMIC DNA]</scope>
    <source>
        <strain evidence="3">LX32</strain>
    </source>
</reference>
<evidence type="ECO:0008006" key="4">
    <source>
        <dbReference type="Google" id="ProtNLM"/>
    </source>
</evidence>
<dbReference type="AlphaFoldDB" id="A0A328A996"/>
<feature type="transmembrane region" description="Helical" evidence="1">
    <location>
        <begin position="101"/>
        <end position="121"/>
    </location>
</feature>
<dbReference type="EMBL" id="QFYQ01000003">
    <property type="protein sequence ID" value="RAK51180.1"/>
    <property type="molecule type" value="Genomic_DNA"/>
</dbReference>
<feature type="transmembrane region" description="Helical" evidence="1">
    <location>
        <begin position="7"/>
        <end position="28"/>
    </location>
</feature>
<comment type="caution">
    <text evidence="2">The sequence shown here is derived from an EMBL/GenBank/DDBJ whole genome shotgun (WGS) entry which is preliminary data.</text>
</comment>
<dbReference type="Proteomes" id="UP000249254">
    <property type="component" value="Unassembled WGS sequence"/>
</dbReference>
<keyword evidence="3" id="KW-1185">Reference proteome</keyword>